<evidence type="ECO:0000256" key="1">
    <source>
        <dbReference type="SAM" id="MobiDB-lite"/>
    </source>
</evidence>
<evidence type="ECO:0000313" key="4">
    <source>
        <dbReference type="Proteomes" id="UP000759537"/>
    </source>
</evidence>
<dbReference type="AlphaFoldDB" id="A0A9P5JX94"/>
<dbReference type="Proteomes" id="UP000759537">
    <property type="component" value="Unassembled WGS sequence"/>
</dbReference>
<sequence length="411" mass="44375">MSQWMTATFLGTSSGGGPTESRNCSSLILDVVGDGSLWMIDGAEGTLRQFFLQTPKNGGKTLKVSQVSKIFVTHMHPDHVMGLPTLLRNILGFPHAEDISPRGTPPRVNLYGPAGLRTFLRTTLSLTRIQTADRYAVHELVTPTDPRTPCDNAALHDHEEPGRDVLCDEDGYWRNFAEGRSFRGSVNVCAGPLVHRDPCIGFIIHEPASLPAPRKLVILGDTSSATGLTPLVYSTPGRLSLLVHEATDAHMPEDIDPRFAARGPLAVIAAKAKERGHSTPPEAGACAGKWCARKLVLNHIGTRFPAPSPGSNSGKRVAIIREIERQASEAWRATLCEVPVESGAEAVSMAMAADEHECKAVAAYDFLTVQIPIQSAADNNDTNHQGGGTRRQPSRSSPPKRRRGYYSGGTR</sequence>
<dbReference type="OrthoDB" id="527344at2759"/>
<organism evidence="3 4">
    <name type="scientific">Russula ochroleuca</name>
    <dbReference type="NCBI Taxonomy" id="152965"/>
    <lineage>
        <taxon>Eukaryota</taxon>
        <taxon>Fungi</taxon>
        <taxon>Dikarya</taxon>
        <taxon>Basidiomycota</taxon>
        <taxon>Agaricomycotina</taxon>
        <taxon>Agaricomycetes</taxon>
        <taxon>Russulales</taxon>
        <taxon>Russulaceae</taxon>
        <taxon>Russula</taxon>
    </lineage>
</organism>
<protein>
    <submittedName>
        <fullName evidence="3">Beta-lactamase-like protein</fullName>
    </submittedName>
</protein>
<comment type="caution">
    <text evidence="3">The sequence shown here is derived from an EMBL/GenBank/DDBJ whole genome shotgun (WGS) entry which is preliminary data.</text>
</comment>
<dbReference type="GO" id="GO:0042781">
    <property type="term" value="F:3'-tRNA processing endoribonuclease activity"/>
    <property type="evidence" value="ECO:0007669"/>
    <property type="project" value="TreeGrafter"/>
</dbReference>
<feature type="region of interest" description="Disordered" evidence="1">
    <location>
        <begin position="375"/>
        <end position="411"/>
    </location>
</feature>
<dbReference type="InterPro" id="IPR001279">
    <property type="entry name" value="Metallo-B-lactamas"/>
</dbReference>
<evidence type="ECO:0000259" key="2">
    <source>
        <dbReference type="Pfam" id="PF00753"/>
    </source>
</evidence>
<dbReference type="SUPFAM" id="SSF56281">
    <property type="entry name" value="Metallo-hydrolase/oxidoreductase"/>
    <property type="match status" value="1"/>
</dbReference>
<dbReference type="EMBL" id="WHVB01000027">
    <property type="protein sequence ID" value="KAF8469795.1"/>
    <property type="molecule type" value="Genomic_DNA"/>
</dbReference>
<reference evidence="3" key="2">
    <citation type="journal article" date="2020" name="Nat. Commun.">
        <title>Large-scale genome sequencing of mycorrhizal fungi provides insights into the early evolution of symbiotic traits.</title>
        <authorList>
            <person name="Miyauchi S."/>
            <person name="Kiss E."/>
            <person name="Kuo A."/>
            <person name="Drula E."/>
            <person name="Kohler A."/>
            <person name="Sanchez-Garcia M."/>
            <person name="Morin E."/>
            <person name="Andreopoulos B."/>
            <person name="Barry K.W."/>
            <person name="Bonito G."/>
            <person name="Buee M."/>
            <person name="Carver A."/>
            <person name="Chen C."/>
            <person name="Cichocki N."/>
            <person name="Clum A."/>
            <person name="Culley D."/>
            <person name="Crous P.W."/>
            <person name="Fauchery L."/>
            <person name="Girlanda M."/>
            <person name="Hayes R.D."/>
            <person name="Keri Z."/>
            <person name="LaButti K."/>
            <person name="Lipzen A."/>
            <person name="Lombard V."/>
            <person name="Magnuson J."/>
            <person name="Maillard F."/>
            <person name="Murat C."/>
            <person name="Nolan M."/>
            <person name="Ohm R.A."/>
            <person name="Pangilinan J."/>
            <person name="Pereira M.F."/>
            <person name="Perotto S."/>
            <person name="Peter M."/>
            <person name="Pfister S."/>
            <person name="Riley R."/>
            <person name="Sitrit Y."/>
            <person name="Stielow J.B."/>
            <person name="Szollosi G."/>
            <person name="Zifcakova L."/>
            <person name="Stursova M."/>
            <person name="Spatafora J.W."/>
            <person name="Tedersoo L."/>
            <person name="Vaario L.M."/>
            <person name="Yamada A."/>
            <person name="Yan M."/>
            <person name="Wang P."/>
            <person name="Xu J."/>
            <person name="Bruns T."/>
            <person name="Baldrian P."/>
            <person name="Vilgalys R."/>
            <person name="Dunand C."/>
            <person name="Henrissat B."/>
            <person name="Grigoriev I.V."/>
            <person name="Hibbett D."/>
            <person name="Nagy L.G."/>
            <person name="Martin F.M."/>
        </authorList>
    </citation>
    <scope>NUCLEOTIDE SEQUENCE</scope>
    <source>
        <strain evidence="3">Prilba</strain>
    </source>
</reference>
<feature type="compositionally biased region" description="Polar residues" evidence="1">
    <location>
        <begin position="375"/>
        <end position="384"/>
    </location>
</feature>
<name>A0A9P5JX94_9AGAM</name>
<dbReference type="Pfam" id="PF00753">
    <property type="entry name" value="Lactamase_B"/>
    <property type="match status" value="1"/>
</dbReference>
<proteinExistence type="predicted"/>
<gene>
    <name evidence="3" type="ORF">DFH94DRAFT_772488</name>
</gene>
<dbReference type="PANTHER" id="PTHR46018:SF2">
    <property type="entry name" value="ZINC PHOSPHODIESTERASE ELAC PROTEIN 1"/>
    <property type="match status" value="1"/>
</dbReference>
<accession>A0A9P5JX94</accession>
<keyword evidence="4" id="KW-1185">Reference proteome</keyword>
<dbReference type="InterPro" id="IPR036866">
    <property type="entry name" value="RibonucZ/Hydroxyglut_hydro"/>
</dbReference>
<feature type="domain" description="Metallo-beta-lactamase" evidence="2">
    <location>
        <begin position="27"/>
        <end position="88"/>
    </location>
</feature>
<dbReference type="PANTHER" id="PTHR46018">
    <property type="entry name" value="ZINC PHOSPHODIESTERASE ELAC PROTEIN 1"/>
    <property type="match status" value="1"/>
</dbReference>
<dbReference type="GO" id="GO:0005634">
    <property type="term" value="C:nucleus"/>
    <property type="evidence" value="ECO:0007669"/>
    <property type="project" value="TreeGrafter"/>
</dbReference>
<dbReference type="Gene3D" id="3.60.15.10">
    <property type="entry name" value="Ribonuclease Z/Hydroxyacylglutathione hydrolase-like"/>
    <property type="match status" value="1"/>
</dbReference>
<reference evidence="3" key="1">
    <citation type="submission" date="2019-10" db="EMBL/GenBank/DDBJ databases">
        <authorList>
            <consortium name="DOE Joint Genome Institute"/>
            <person name="Kuo A."/>
            <person name="Miyauchi S."/>
            <person name="Kiss E."/>
            <person name="Drula E."/>
            <person name="Kohler A."/>
            <person name="Sanchez-Garcia M."/>
            <person name="Andreopoulos B."/>
            <person name="Barry K.W."/>
            <person name="Bonito G."/>
            <person name="Buee M."/>
            <person name="Carver A."/>
            <person name="Chen C."/>
            <person name="Cichocki N."/>
            <person name="Clum A."/>
            <person name="Culley D."/>
            <person name="Crous P.W."/>
            <person name="Fauchery L."/>
            <person name="Girlanda M."/>
            <person name="Hayes R."/>
            <person name="Keri Z."/>
            <person name="LaButti K."/>
            <person name="Lipzen A."/>
            <person name="Lombard V."/>
            <person name="Magnuson J."/>
            <person name="Maillard F."/>
            <person name="Morin E."/>
            <person name="Murat C."/>
            <person name="Nolan M."/>
            <person name="Ohm R."/>
            <person name="Pangilinan J."/>
            <person name="Pereira M."/>
            <person name="Perotto S."/>
            <person name="Peter M."/>
            <person name="Riley R."/>
            <person name="Sitrit Y."/>
            <person name="Stielow B."/>
            <person name="Szollosi G."/>
            <person name="Zifcakova L."/>
            <person name="Stursova M."/>
            <person name="Spatafora J.W."/>
            <person name="Tedersoo L."/>
            <person name="Vaario L.-M."/>
            <person name="Yamada A."/>
            <person name="Yan M."/>
            <person name="Wang P."/>
            <person name="Xu J."/>
            <person name="Bruns T."/>
            <person name="Baldrian P."/>
            <person name="Vilgalys R."/>
            <person name="Henrissat B."/>
            <person name="Grigoriev I.V."/>
            <person name="Hibbett D."/>
            <person name="Nagy L.G."/>
            <person name="Martin F.M."/>
        </authorList>
    </citation>
    <scope>NUCLEOTIDE SEQUENCE</scope>
    <source>
        <strain evidence="3">Prilba</strain>
    </source>
</reference>
<evidence type="ECO:0000313" key="3">
    <source>
        <dbReference type="EMBL" id="KAF8469795.1"/>
    </source>
</evidence>